<organism evidence="1">
    <name type="scientific">Setaria italica</name>
    <name type="common">Foxtail millet</name>
    <name type="synonym">Panicum italicum</name>
    <dbReference type="NCBI Taxonomy" id="4555"/>
    <lineage>
        <taxon>Eukaryota</taxon>
        <taxon>Viridiplantae</taxon>
        <taxon>Streptophyta</taxon>
        <taxon>Embryophyta</taxon>
        <taxon>Tracheophyta</taxon>
        <taxon>Spermatophyta</taxon>
        <taxon>Magnoliopsida</taxon>
        <taxon>Liliopsida</taxon>
        <taxon>Poales</taxon>
        <taxon>Poaceae</taxon>
        <taxon>PACMAD clade</taxon>
        <taxon>Panicoideae</taxon>
        <taxon>Panicodae</taxon>
        <taxon>Paniceae</taxon>
        <taxon>Cenchrinae</taxon>
        <taxon>Setaria</taxon>
    </lineage>
</organism>
<sequence>MNLNSVSFSLLSWNVRGLGDSDKCKTVRDTIVSACLDVACLQEMKLRATDLSKAKTFLPLNLADFKCVDAIGACGGLITAWDARSLTMTSFIARQRSLTTYFTSTASGSSTAVTNIYASADHRDSVAFLEDLAEVAAQITGSWILMRDFNLTRGEEDNSN</sequence>
<dbReference type="SUPFAM" id="SSF56219">
    <property type="entry name" value="DNase I-like"/>
    <property type="match status" value="1"/>
</dbReference>
<evidence type="ECO:0008006" key="2">
    <source>
        <dbReference type="Google" id="ProtNLM"/>
    </source>
</evidence>
<name>A0A368SML2_SETIT</name>
<dbReference type="Gene3D" id="3.60.10.10">
    <property type="entry name" value="Endonuclease/exonuclease/phosphatase"/>
    <property type="match status" value="1"/>
</dbReference>
<dbReference type="InterPro" id="IPR036691">
    <property type="entry name" value="Endo/exonu/phosph_ase_sf"/>
</dbReference>
<dbReference type="AlphaFoldDB" id="A0A368SML2"/>
<dbReference type="PANTHER" id="PTHR35218">
    <property type="entry name" value="RNASE H DOMAIN-CONTAINING PROTEIN"/>
    <property type="match status" value="1"/>
</dbReference>
<gene>
    <name evidence="1" type="ORF">SETIT_9G306600v2</name>
</gene>
<dbReference type="PANTHER" id="PTHR35218:SF7">
    <property type="entry name" value="ENDONUCLEASE_EXONUCLEASE_PHOSPHATASE"/>
    <property type="match status" value="1"/>
</dbReference>
<reference evidence="1" key="2">
    <citation type="submission" date="2015-07" db="EMBL/GenBank/DDBJ databases">
        <authorList>
            <person name="Noorani M."/>
        </authorList>
    </citation>
    <scope>NUCLEOTIDE SEQUENCE</scope>
    <source>
        <strain evidence="1">Yugu1</strain>
    </source>
</reference>
<dbReference type="EMBL" id="CM003536">
    <property type="protein sequence ID" value="RCV43594.1"/>
    <property type="molecule type" value="Genomic_DNA"/>
</dbReference>
<reference evidence="1" key="1">
    <citation type="journal article" date="2012" name="Nat. Biotechnol.">
        <title>Reference genome sequence of the model plant Setaria.</title>
        <authorList>
            <person name="Bennetzen J.L."/>
            <person name="Schmutz J."/>
            <person name="Wang H."/>
            <person name="Percifield R."/>
            <person name="Hawkins J."/>
            <person name="Pontaroli A.C."/>
            <person name="Estep M."/>
            <person name="Feng L."/>
            <person name="Vaughn J.N."/>
            <person name="Grimwood J."/>
            <person name="Jenkins J."/>
            <person name="Barry K."/>
            <person name="Lindquist E."/>
            <person name="Hellsten U."/>
            <person name="Deshpande S."/>
            <person name="Wang X."/>
            <person name="Wu X."/>
            <person name="Mitros T."/>
            <person name="Triplett J."/>
            <person name="Yang X."/>
            <person name="Ye C.Y."/>
            <person name="Mauro-Herrera M."/>
            <person name="Wang L."/>
            <person name="Li P."/>
            <person name="Sharma M."/>
            <person name="Sharma R."/>
            <person name="Ronald P.C."/>
            <person name="Panaud O."/>
            <person name="Kellogg E.A."/>
            <person name="Brutnell T.P."/>
            <person name="Doust A.N."/>
            <person name="Tuskan G.A."/>
            <person name="Rokhsar D."/>
            <person name="Devos K.M."/>
        </authorList>
    </citation>
    <scope>NUCLEOTIDE SEQUENCE [LARGE SCALE GENOMIC DNA]</scope>
    <source>
        <strain evidence="1">Yugu1</strain>
    </source>
</reference>
<feature type="non-terminal residue" evidence="1">
    <location>
        <position position="160"/>
    </location>
</feature>
<protein>
    <recommendedName>
        <fullName evidence="2">Endonuclease/exonuclease/phosphatase domain-containing protein</fullName>
    </recommendedName>
</protein>
<dbReference type="OrthoDB" id="696872at2759"/>
<evidence type="ECO:0000313" key="1">
    <source>
        <dbReference type="EMBL" id="RCV43594.1"/>
    </source>
</evidence>
<accession>A0A368SML2</accession>
<proteinExistence type="predicted"/>